<proteinExistence type="predicted"/>
<accession>A0A6C0IES0</accession>
<dbReference type="EMBL" id="MN740161">
    <property type="protein sequence ID" value="QHT90926.1"/>
    <property type="molecule type" value="Genomic_DNA"/>
</dbReference>
<evidence type="ECO:0000256" key="1">
    <source>
        <dbReference type="SAM" id="Phobius"/>
    </source>
</evidence>
<dbReference type="AlphaFoldDB" id="A0A6C0IES0"/>
<organism evidence="2">
    <name type="scientific">viral metagenome</name>
    <dbReference type="NCBI Taxonomy" id="1070528"/>
    <lineage>
        <taxon>unclassified sequences</taxon>
        <taxon>metagenomes</taxon>
        <taxon>organismal metagenomes</taxon>
    </lineage>
</organism>
<reference evidence="2" key="1">
    <citation type="journal article" date="2020" name="Nature">
        <title>Giant virus diversity and host interactions through global metagenomics.</title>
        <authorList>
            <person name="Schulz F."/>
            <person name="Roux S."/>
            <person name="Paez-Espino D."/>
            <person name="Jungbluth S."/>
            <person name="Walsh D.A."/>
            <person name="Denef V.J."/>
            <person name="McMahon K.D."/>
            <person name="Konstantinidis K.T."/>
            <person name="Eloe-Fadrosh E.A."/>
            <person name="Kyrpides N.C."/>
            <person name="Woyke T."/>
        </authorList>
    </citation>
    <scope>NUCLEOTIDE SEQUENCE</scope>
    <source>
        <strain evidence="2">GVMAG-M-3300023184-72</strain>
    </source>
</reference>
<keyword evidence="1" id="KW-0472">Membrane</keyword>
<sequence length="183" mass="19371">MDISILGYKLNVEILILIGVVYLILVGHTVCGCSSVNGIREGLENIASGKKLTASPSASTLGTQDSSGVQHTEGFTGSNTNYGLSAPYNLAIDKSVNTSSWFTPNLTISPGQPLSQGAKNILGRPQQPIPLPEGELLMFANTPFKPECCPNTYSTGSGCACMTVGQYNYLINRGGNNVPYSEY</sequence>
<keyword evidence="1" id="KW-1133">Transmembrane helix</keyword>
<feature type="transmembrane region" description="Helical" evidence="1">
    <location>
        <begin position="12"/>
        <end position="30"/>
    </location>
</feature>
<evidence type="ECO:0000313" key="2">
    <source>
        <dbReference type="EMBL" id="QHT90926.1"/>
    </source>
</evidence>
<name>A0A6C0IES0_9ZZZZ</name>
<protein>
    <submittedName>
        <fullName evidence="2">Uncharacterized protein</fullName>
    </submittedName>
</protein>
<keyword evidence="1" id="KW-0812">Transmembrane</keyword>